<dbReference type="PANTHER" id="PTHR12526">
    <property type="entry name" value="GLYCOSYLTRANSFERASE"/>
    <property type="match status" value="1"/>
</dbReference>
<evidence type="ECO:0000313" key="3">
    <source>
        <dbReference type="Proteomes" id="UP001501081"/>
    </source>
</evidence>
<protein>
    <recommendedName>
        <fullName evidence="1">Glycosyl transferase family 1 domain-containing protein</fullName>
    </recommendedName>
</protein>
<gene>
    <name evidence="2" type="ORF">GCM10022246_00210</name>
</gene>
<dbReference type="RefSeq" id="WP_316758786.1">
    <property type="nucleotide sequence ID" value="NZ_BAABAK010000001.1"/>
</dbReference>
<dbReference type="EMBL" id="BAABAK010000001">
    <property type="protein sequence ID" value="GAA3949549.1"/>
    <property type="molecule type" value="Genomic_DNA"/>
</dbReference>
<dbReference type="Proteomes" id="UP001501081">
    <property type="component" value="Unassembled WGS sequence"/>
</dbReference>
<name>A0ABP7NL60_9SPHI</name>
<dbReference type="SUPFAM" id="SSF53756">
    <property type="entry name" value="UDP-Glycosyltransferase/glycogen phosphorylase"/>
    <property type="match status" value="1"/>
</dbReference>
<accession>A0ABP7NL60</accession>
<dbReference type="InterPro" id="IPR001296">
    <property type="entry name" value="Glyco_trans_1"/>
</dbReference>
<keyword evidence="3" id="KW-1185">Reference proteome</keyword>
<sequence length="388" mass="44053">MRKILIVTTCIDDWGGSEELWGRSTPFLQEAGFEISIVKENINKQHPEYIKLAENNIKLIEIFPRKSTAFRIKKKAGKLFTKIAIGLKMAQYGGEDFSNYIKILKNNTPELVIISQGINFDGLKLAYQCSKLEIPYVVIAQKAVDFYWPYFTDRDSMSEALSKSQRIFFVSKHNLRLTEEQFGKRLTNGHVIFNPMKLSGKVVPFPKSEKIFKLACLGRLFLLDKGQDILIRIMSEQKWKERPIMISFIGKGNDEKALKEMAALLGVSNVEFKGQIDDVESMWKDYHALILPSRSEGLPLSMVEAMSAGRPVIISNAGGNAELVEEGKTGFIGYPNEQSFSDAMERAWDERHNWEEIGLNAAKHIAQVVPKLPEKDFAKIIIKMLNVN</sequence>
<dbReference type="CDD" id="cd03801">
    <property type="entry name" value="GT4_PimA-like"/>
    <property type="match status" value="1"/>
</dbReference>
<comment type="caution">
    <text evidence="2">The sequence shown here is derived from an EMBL/GenBank/DDBJ whole genome shotgun (WGS) entry which is preliminary data.</text>
</comment>
<feature type="domain" description="Glycosyl transferase family 1" evidence="1">
    <location>
        <begin position="208"/>
        <end position="361"/>
    </location>
</feature>
<dbReference type="Pfam" id="PF00534">
    <property type="entry name" value="Glycos_transf_1"/>
    <property type="match status" value="1"/>
</dbReference>
<evidence type="ECO:0000259" key="1">
    <source>
        <dbReference type="Pfam" id="PF00534"/>
    </source>
</evidence>
<dbReference type="PANTHER" id="PTHR12526:SF630">
    <property type="entry name" value="GLYCOSYLTRANSFERASE"/>
    <property type="match status" value="1"/>
</dbReference>
<organism evidence="2 3">
    <name type="scientific">Pedobacter ginsengiterrae</name>
    <dbReference type="NCBI Taxonomy" id="871696"/>
    <lineage>
        <taxon>Bacteria</taxon>
        <taxon>Pseudomonadati</taxon>
        <taxon>Bacteroidota</taxon>
        <taxon>Sphingobacteriia</taxon>
        <taxon>Sphingobacteriales</taxon>
        <taxon>Sphingobacteriaceae</taxon>
        <taxon>Pedobacter</taxon>
    </lineage>
</organism>
<evidence type="ECO:0000313" key="2">
    <source>
        <dbReference type="EMBL" id="GAA3949549.1"/>
    </source>
</evidence>
<proteinExistence type="predicted"/>
<dbReference type="Gene3D" id="3.40.50.2000">
    <property type="entry name" value="Glycogen Phosphorylase B"/>
    <property type="match status" value="2"/>
</dbReference>
<reference evidence="3" key="1">
    <citation type="journal article" date="2019" name="Int. J. Syst. Evol. Microbiol.">
        <title>The Global Catalogue of Microorganisms (GCM) 10K type strain sequencing project: providing services to taxonomists for standard genome sequencing and annotation.</title>
        <authorList>
            <consortium name="The Broad Institute Genomics Platform"/>
            <consortium name="The Broad Institute Genome Sequencing Center for Infectious Disease"/>
            <person name="Wu L."/>
            <person name="Ma J."/>
        </authorList>
    </citation>
    <scope>NUCLEOTIDE SEQUENCE [LARGE SCALE GENOMIC DNA]</scope>
    <source>
        <strain evidence="3">JCM 17338</strain>
    </source>
</reference>